<accession>J2ZVD3</accession>
<protein>
    <recommendedName>
        <fullName evidence="2">DUF7350 domain-containing protein</fullName>
    </recommendedName>
</protein>
<dbReference type="Pfam" id="PF24041">
    <property type="entry name" value="DUF7350"/>
    <property type="match status" value="1"/>
</dbReference>
<dbReference type="RefSeq" id="WP_009378309.1">
    <property type="nucleotide sequence ID" value="NZ_ALJD01000017.1"/>
</dbReference>
<feature type="domain" description="DUF7350" evidence="2">
    <location>
        <begin position="15"/>
        <end position="139"/>
    </location>
</feature>
<proteinExistence type="predicted"/>
<feature type="region of interest" description="Disordered" evidence="1">
    <location>
        <begin position="1"/>
        <end position="20"/>
    </location>
</feature>
<name>J2ZVD3_9EURY</name>
<comment type="caution">
    <text evidence="3">The sequence shown here is derived from an EMBL/GenBank/DDBJ whole genome shotgun (WGS) entry which is preliminary data.</text>
</comment>
<organism evidence="3 4">
    <name type="scientific">Halogranum salarium B-1</name>
    <dbReference type="NCBI Taxonomy" id="1210908"/>
    <lineage>
        <taxon>Archaea</taxon>
        <taxon>Methanobacteriati</taxon>
        <taxon>Methanobacteriota</taxon>
        <taxon>Stenosarchaea group</taxon>
        <taxon>Halobacteria</taxon>
        <taxon>Halobacteriales</taxon>
        <taxon>Haloferacaceae</taxon>
    </lineage>
</organism>
<dbReference type="InterPro" id="IPR055774">
    <property type="entry name" value="DUF7350"/>
</dbReference>
<evidence type="ECO:0000313" key="4">
    <source>
        <dbReference type="Proteomes" id="UP000007813"/>
    </source>
</evidence>
<dbReference type="EMBL" id="ALJD01000017">
    <property type="protein sequence ID" value="EJN56993.1"/>
    <property type="molecule type" value="Genomic_DNA"/>
</dbReference>
<reference evidence="3 4" key="1">
    <citation type="journal article" date="2012" name="J. Bacteriol.">
        <title>Draft Genome Sequence of the Extremely Halophilic Archaeon Halogranum salarium B-1T.</title>
        <authorList>
            <person name="Kim K.K."/>
            <person name="Lee K.C."/>
            <person name="Lee J.S."/>
        </authorList>
    </citation>
    <scope>NUCLEOTIDE SEQUENCE [LARGE SCALE GENOMIC DNA]</scope>
    <source>
        <strain evidence="3 4">B-1</strain>
    </source>
</reference>
<evidence type="ECO:0000259" key="2">
    <source>
        <dbReference type="Pfam" id="PF24041"/>
    </source>
</evidence>
<gene>
    <name evidence="3" type="ORF">HSB1_48100</name>
</gene>
<evidence type="ECO:0000313" key="3">
    <source>
        <dbReference type="EMBL" id="EJN56993.1"/>
    </source>
</evidence>
<dbReference type="eggNOG" id="arCOG04511">
    <property type="taxonomic scope" value="Archaea"/>
</dbReference>
<evidence type="ECO:0000256" key="1">
    <source>
        <dbReference type="SAM" id="MobiDB-lite"/>
    </source>
</evidence>
<sequence>MNMKEVPEPTAPPKDKLPGRLVATESSGDATFLIAVTEGNSRFTPGSGAGLIVSPRTPYNRVLLPRMALSATVMRDGNIVSQGNLQTTLDPQLSLYYAANIEDLNPGDTVTIEIDSPPQLARHDGYETAFLDMQPIRFTL</sequence>
<dbReference type="Proteomes" id="UP000007813">
    <property type="component" value="Unassembled WGS sequence"/>
</dbReference>
<dbReference type="AlphaFoldDB" id="J2ZVD3"/>